<accession>A0A6N9QYD4</accession>
<reference evidence="2 3" key="1">
    <citation type="submission" date="2019-11" db="EMBL/GenBank/DDBJ databases">
        <title>Draft genome sequence of Kocuria indica DP-K7, a methyl red degrading Actinobacterium.</title>
        <authorList>
            <person name="Kumaran S."/>
            <person name="Tischler D."/>
            <person name="Ngo A.C.R."/>
            <person name="Schultes F."/>
        </authorList>
    </citation>
    <scope>NUCLEOTIDE SEQUENCE [LARGE SCALE GENOMIC DNA]</scope>
    <source>
        <strain evidence="2 3">DP-K7</strain>
    </source>
</reference>
<feature type="compositionally biased region" description="Low complexity" evidence="1">
    <location>
        <begin position="44"/>
        <end position="62"/>
    </location>
</feature>
<evidence type="ECO:0000313" key="3">
    <source>
        <dbReference type="Proteomes" id="UP000471026"/>
    </source>
</evidence>
<organism evidence="2 3">
    <name type="scientific">Kocuria marina subsp. indica</name>
    <dbReference type="NCBI Taxonomy" id="1049583"/>
    <lineage>
        <taxon>Bacteria</taxon>
        <taxon>Bacillati</taxon>
        <taxon>Actinomycetota</taxon>
        <taxon>Actinomycetes</taxon>
        <taxon>Micrococcales</taxon>
        <taxon>Micrococcaceae</taxon>
        <taxon>Kocuria</taxon>
    </lineage>
</organism>
<proteinExistence type="predicted"/>
<dbReference type="AlphaFoldDB" id="A0A6N9QYD4"/>
<dbReference type="RefSeq" id="WP_162229622.1">
    <property type="nucleotide sequence ID" value="NZ_WMHZ01000010.1"/>
</dbReference>
<comment type="caution">
    <text evidence="2">The sequence shown here is derived from an EMBL/GenBank/DDBJ whole genome shotgun (WGS) entry which is preliminary data.</text>
</comment>
<dbReference type="EMBL" id="WMHZ01000010">
    <property type="protein sequence ID" value="NDO78256.1"/>
    <property type="molecule type" value="Genomic_DNA"/>
</dbReference>
<evidence type="ECO:0000256" key="1">
    <source>
        <dbReference type="SAM" id="MobiDB-lite"/>
    </source>
</evidence>
<feature type="region of interest" description="Disordered" evidence="1">
    <location>
        <begin position="41"/>
        <end position="62"/>
    </location>
</feature>
<dbReference type="Proteomes" id="UP000471026">
    <property type="component" value="Unassembled WGS sequence"/>
</dbReference>
<gene>
    <name evidence="2" type="ORF">GKZ75_08470</name>
</gene>
<evidence type="ECO:0000313" key="2">
    <source>
        <dbReference type="EMBL" id="NDO78256.1"/>
    </source>
</evidence>
<sequence length="62" mass="6808">MSEYEIHPLTDAHGNPITRDPYIPELGDYMLVHTPDGVHEVQVTGSSNTGDGTTGYTLRTIH</sequence>
<name>A0A6N9QYD4_9MICC</name>
<protein>
    <submittedName>
        <fullName evidence="2">Uncharacterized protein</fullName>
    </submittedName>
</protein>